<feature type="domain" description="DUF4412" evidence="1">
    <location>
        <begin position="90"/>
        <end position="186"/>
    </location>
</feature>
<organism evidence="2 3">
    <name type="scientific">Gelidibacter sediminis</name>
    <dbReference type="NCBI Taxonomy" id="1608710"/>
    <lineage>
        <taxon>Bacteria</taxon>
        <taxon>Pseudomonadati</taxon>
        <taxon>Bacteroidota</taxon>
        <taxon>Flavobacteriia</taxon>
        <taxon>Flavobacteriales</taxon>
        <taxon>Flavobacteriaceae</taxon>
        <taxon>Gelidibacter</taxon>
    </lineage>
</organism>
<keyword evidence="3" id="KW-1185">Reference proteome</keyword>
<evidence type="ECO:0000259" key="1">
    <source>
        <dbReference type="Pfam" id="PF14371"/>
    </source>
</evidence>
<dbReference type="Proteomes" id="UP000294689">
    <property type="component" value="Unassembled WGS sequence"/>
</dbReference>
<dbReference type="EMBL" id="SOBW01000008">
    <property type="protein sequence ID" value="TDU40599.1"/>
    <property type="molecule type" value="Genomic_DNA"/>
</dbReference>
<evidence type="ECO:0000313" key="3">
    <source>
        <dbReference type="Proteomes" id="UP000294689"/>
    </source>
</evidence>
<dbReference type="Pfam" id="PF14371">
    <property type="entry name" value="DUF4412"/>
    <property type="match status" value="1"/>
</dbReference>
<reference evidence="2 3" key="1">
    <citation type="submission" date="2019-03" db="EMBL/GenBank/DDBJ databases">
        <title>Genomic Encyclopedia of Archaeal and Bacterial Type Strains, Phase II (KMG-II): from individual species to whole genera.</title>
        <authorList>
            <person name="Goeker M."/>
        </authorList>
    </citation>
    <scope>NUCLEOTIDE SEQUENCE [LARGE SCALE GENOMIC DNA]</scope>
    <source>
        <strain evidence="2 3">DSM 28135</strain>
    </source>
</reference>
<dbReference type="AlphaFoldDB" id="A0A4R7Q1V7"/>
<accession>A0A4R7Q1V7</accession>
<dbReference type="RefSeq" id="WP_133758600.1">
    <property type="nucleotide sequence ID" value="NZ_SOBW01000008.1"/>
</dbReference>
<comment type="caution">
    <text evidence="2">The sequence shown here is derived from an EMBL/GenBank/DDBJ whole genome shotgun (WGS) entry which is preliminary data.</text>
</comment>
<gene>
    <name evidence="2" type="ORF">BXY82_2651</name>
</gene>
<sequence>MKRSRYIILLLLVVGFTQTSEAQFLKKLKKRIEEKVEQTVVEKTAEKASEKASNSLDRIFDVNLNSPQAKGKKVDAKNVPDSYQFSYKYQLKMTTASGEMDLDYFLEPDATYMGMKMNAGVPFFMVIDDDANTTFMFMESGGNKVVTATSIDMDETMDDIEDIESPSLEDFTITDLPNKTFLGYDCIGKKFENDEYAFVSYFTVDAPVSFDQVFKSEMDRYPEPIKEQFKNYKGALMMHMEMIDKKNKGKKNTSGTMECVAIEAVDYKFSTKDYLKL</sequence>
<evidence type="ECO:0000313" key="2">
    <source>
        <dbReference type="EMBL" id="TDU40599.1"/>
    </source>
</evidence>
<proteinExistence type="predicted"/>
<dbReference type="OrthoDB" id="1524221at2"/>
<protein>
    <submittedName>
        <fullName evidence="2">Uncharacterized protein DUF4412</fullName>
    </submittedName>
</protein>
<name>A0A4R7Q1V7_9FLAO</name>
<dbReference type="InterPro" id="IPR025524">
    <property type="entry name" value="DUF4412"/>
</dbReference>